<evidence type="ECO:0000313" key="5">
    <source>
        <dbReference type="EMBL" id="CAE6506112.1"/>
    </source>
</evidence>
<dbReference type="AlphaFoldDB" id="A0A8H3D1Z3"/>
<dbReference type="PANTHER" id="PTHR37534:SF46">
    <property type="entry name" value="ZN(II)2CYS6 TRANSCRIPTION FACTOR (EUROFUNG)"/>
    <property type="match status" value="1"/>
</dbReference>
<dbReference type="InterPro" id="IPR021858">
    <property type="entry name" value="Fun_TF"/>
</dbReference>
<dbReference type="GO" id="GO:0000981">
    <property type="term" value="F:DNA-binding transcription factor activity, RNA polymerase II-specific"/>
    <property type="evidence" value="ECO:0007669"/>
    <property type="project" value="InterPro"/>
</dbReference>
<dbReference type="GO" id="GO:0005634">
    <property type="term" value="C:nucleus"/>
    <property type="evidence" value="ECO:0007669"/>
    <property type="project" value="UniProtKB-SubCell"/>
</dbReference>
<dbReference type="PROSITE" id="PS50048">
    <property type="entry name" value="ZN2_CY6_FUNGAL_2"/>
    <property type="match status" value="1"/>
</dbReference>
<dbReference type="InterPro" id="IPR036864">
    <property type="entry name" value="Zn2-C6_fun-type_DNA-bd_sf"/>
</dbReference>
<evidence type="ECO:0000256" key="1">
    <source>
        <dbReference type="ARBA" id="ARBA00004123"/>
    </source>
</evidence>
<dbReference type="GO" id="GO:0008270">
    <property type="term" value="F:zinc ion binding"/>
    <property type="evidence" value="ECO:0007669"/>
    <property type="project" value="InterPro"/>
</dbReference>
<keyword evidence="2" id="KW-0539">Nucleus</keyword>
<dbReference type="PANTHER" id="PTHR37534">
    <property type="entry name" value="TRANSCRIPTIONAL ACTIVATOR PROTEIN UGA3"/>
    <property type="match status" value="1"/>
</dbReference>
<feature type="compositionally biased region" description="Polar residues" evidence="3">
    <location>
        <begin position="66"/>
        <end position="95"/>
    </location>
</feature>
<dbReference type="SMART" id="SM00066">
    <property type="entry name" value="GAL4"/>
    <property type="match status" value="1"/>
</dbReference>
<protein>
    <recommendedName>
        <fullName evidence="4">Zn(2)-C6 fungal-type domain-containing protein</fullName>
    </recommendedName>
</protein>
<dbReference type="PROSITE" id="PS00463">
    <property type="entry name" value="ZN2_CY6_FUNGAL_1"/>
    <property type="match status" value="1"/>
</dbReference>
<dbReference type="CDD" id="cd00067">
    <property type="entry name" value="GAL4"/>
    <property type="match status" value="1"/>
</dbReference>
<feature type="region of interest" description="Disordered" evidence="3">
    <location>
        <begin position="55"/>
        <end position="100"/>
    </location>
</feature>
<dbReference type="InterPro" id="IPR001138">
    <property type="entry name" value="Zn2Cys6_DnaBD"/>
</dbReference>
<dbReference type="Gene3D" id="4.10.240.10">
    <property type="entry name" value="Zn(2)-C6 fungal-type DNA-binding domain"/>
    <property type="match status" value="1"/>
</dbReference>
<evidence type="ECO:0000313" key="6">
    <source>
        <dbReference type="Proteomes" id="UP000663888"/>
    </source>
</evidence>
<comment type="subcellular location">
    <subcellularLocation>
        <location evidence="1">Nucleus</location>
    </subcellularLocation>
</comment>
<name>A0A8H3D1Z3_9AGAM</name>
<feature type="domain" description="Zn(2)-C6 fungal-type" evidence="4">
    <location>
        <begin position="8"/>
        <end position="36"/>
    </location>
</feature>
<organism evidence="5 6">
    <name type="scientific">Rhizoctonia solani</name>
    <dbReference type="NCBI Taxonomy" id="456999"/>
    <lineage>
        <taxon>Eukaryota</taxon>
        <taxon>Fungi</taxon>
        <taxon>Dikarya</taxon>
        <taxon>Basidiomycota</taxon>
        <taxon>Agaricomycotina</taxon>
        <taxon>Agaricomycetes</taxon>
        <taxon>Cantharellales</taxon>
        <taxon>Ceratobasidiaceae</taxon>
        <taxon>Rhizoctonia</taxon>
    </lineage>
</organism>
<reference evidence="5" key="1">
    <citation type="submission" date="2021-01" db="EMBL/GenBank/DDBJ databases">
        <authorList>
            <person name="Kaushik A."/>
        </authorList>
    </citation>
    <scope>NUCLEOTIDE SEQUENCE</scope>
    <source>
        <strain evidence="5">AG4-R118</strain>
    </source>
</reference>
<evidence type="ECO:0000259" key="4">
    <source>
        <dbReference type="PROSITE" id="PS50048"/>
    </source>
</evidence>
<proteinExistence type="predicted"/>
<evidence type="ECO:0000256" key="3">
    <source>
        <dbReference type="SAM" id="MobiDB-lite"/>
    </source>
</evidence>
<dbReference type="Pfam" id="PF11951">
    <property type="entry name" value="Fungal_trans_2"/>
    <property type="match status" value="1"/>
</dbReference>
<dbReference type="Proteomes" id="UP000663888">
    <property type="component" value="Unassembled WGS sequence"/>
</dbReference>
<accession>A0A8H3D1Z3</accession>
<comment type="caution">
    <text evidence="5">The sequence shown here is derived from an EMBL/GenBank/DDBJ whole genome shotgun (WGS) entry which is preliminary data.</text>
</comment>
<dbReference type="Pfam" id="PF00172">
    <property type="entry name" value="Zn_clus"/>
    <property type="match status" value="1"/>
</dbReference>
<evidence type="ECO:0000256" key="2">
    <source>
        <dbReference type="ARBA" id="ARBA00023242"/>
    </source>
</evidence>
<sequence>MAPRSTAGCYTCKRRKKKCDETQPQCLRCIHSRRECEGYAPLESPDSRGVMRRAKTGLAGAAPPRHQSSAPDSLEPQSRSNLPTSTSTPGHSDSLTPPIYPDASLSPWATTNDPVSFLPTKTICYPNNTASTSTPPVRELSTGLPTPPFAPLDRPNVSGSTILSYPLNSDDNLPDRHTQDVMPVQIQRWLEPYQSMARNLPCGSISEVEEGDSSEGDPDEVKQELYSIPIPDSNTTDNTLPFILQCYARWINLAVFEPEKAANPIGESVVNKFMRSPEERPRIILLANVIGSLGKSIKPNSKITTLVAHLSSEAYRNIDNFLSNKPSNDSETDRQKALDALDLVMEVILIQRYSRTMFDVVKFMEAVAPVFRRACPEPMNQYVNLPRAVMSPKINIRHFATSDVIVCATTGRPMLFRYDMTCPPDILECISDGRYGMQWLHGIPDQYIIILARINVLAEELVLGATVSPHCVAEIENQIQQVEVWTDDSADPVSTIWRFTVRQCWRMTAYVYLYMVLCRARTDDPRVLESVNGFVRLMNIVKSARNPDAFLYIPMIIVGAAAYRKQDREVIRSRMLGLQECINPGSCGYDALHILLDLWARTDGENRAADWHDFRVSAFRIMGV</sequence>
<dbReference type="EMBL" id="CAJMWX010001807">
    <property type="protein sequence ID" value="CAE6506112.1"/>
    <property type="molecule type" value="Genomic_DNA"/>
</dbReference>
<gene>
    <name evidence="5" type="ORF">RDB_LOCUS159941</name>
</gene>
<dbReference type="SUPFAM" id="SSF57701">
    <property type="entry name" value="Zn2/Cys6 DNA-binding domain"/>
    <property type="match status" value="1"/>
</dbReference>